<evidence type="ECO:0000259" key="2">
    <source>
        <dbReference type="SMART" id="SM00914"/>
    </source>
</evidence>
<gene>
    <name evidence="3" type="ORF">NC661_00290</name>
</gene>
<protein>
    <recommendedName>
        <fullName evidence="1">UPF0302 protein NC661_00290</fullName>
    </recommendedName>
</protein>
<dbReference type="RefSeq" id="WP_259871070.1">
    <property type="nucleotide sequence ID" value="NZ_JAMQJZ010000001.1"/>
</dbReference>
<dbReference type="Proteomes" id="UP001145072">
    <property type="component" value="Unassembled WGS sequence"/>
</dbReference>
<dbReference type="PIRSF" id="PIRSF007165">
    <property type="entry name" value="UCP007165"/>
    <property type="match status" value="1"/>
</dbReference>
<evidence type="ECO:0000313" key="3">
    <source>
        <dbReference type="EMBL" id="MDC3418822.1"/>
    </source>
</evidence>
<dbReference type="Gene3D" id="3.40.1530.30">
    <property type="entry name" value="Uncharacterised family UPF0302, N-terminal domain"/>
    <property type="match status" value="1"/>
</dbReference>
<dbReference type="InterPro" id="IPR038091">
    <property type="entry name" value="UPF0302_N_sf"/>
</dbReference>
<sequence>MSTSVSIKDKKEFIRWFLSNYQLKRRESVWILNYLINHDSLLKKVHFVREARYCPRGIVISTHCSKDVPFRFYKNHIVTTDAEKSFHDIRLNRNDPIYIQLSFKNSVQCASYVAVLEDNPFLPEDFFITNKEKRIAKSVLEISLFEYQKERLQNKIDDALDHRDKEAFKKYSEELYHLEQHFETSRENTKLNQ</sequence>
<dbReference type="EMBL" id="JAMQJZ010000001">
    <property type="protein sequence ID" value="MDC3418822.1"/>
    <property type="molecule type" value="Genomic_DNA"/>
</dbReference>
<dbReference type="AlphaFoldDB" id="A0A9X4AG92"/>
<dbReference type="SMART" id="SM00914">
    <property type="entry name" value="IDEAL"/>
    <property type="match status" value="1"/>
</dbReference>
<comment type="caution">
    <text evidence="3">The sequence shown here is derived from an EMBL/GenBank/DDBJ whole genome shotgun (WGS) entry which is preliminary data.</text>
</comment>
<evidence type="ECO:0000256" key="1">
    <source>
        <dbReference type="HAMAP-Rule" id="MF_00760"/>
    </source>
</evidence>
<comment type="similarity">
    <text evidence="1">Belongs to the UPF0302 family.</text>
</comment>
<dbReference type="Pfam" id="PF08864">
    <property type="entry name" value="UPF0302"/>
    <property type="match status" value="1"/>
</dbReference>
<dbReference type="Gene3D" id="4.10.810.10">
    <property type="entry name" value="Virus Scaffolding Protein, Chain A"/>
    <property type="match status" value="1"/>
</dbReference>
<dbReference type="InterPro" id="IPR014963">
    <property type="entry name" value="UPF0302_N"/>
</dbReference>
<dbReference type="HAMAP" id="MF_00760">
    <property type="entry name" value="UPF0302"/>
    <property type="match status" value="1"/>
</dbReference>
<name>A0A9X4AG92_9BACI</name>
<proteinExistence type="inferred from homology"/>
<feature type="domain" description="IDEAL" evidence="2">
    <location>
        <begin position="139"/>
        <end position="175"/>
    </location>
</feature>
<organism evidence="3 4">
    <name type="scientific">Aquibacillus koreensis</name>
    <dbReference type="NCBI Taxonomy" id="279446"/>
    <lineage>
        <taxon>Bacteria</taxon>
        <taxon>Bacillati</taxon>
        <taxon>Bacillota</taxon>
        <taxon>Bacilli</taxon>
        <taxon>Bacillales</taxon>
        <taxon>Bacillaceae</taxon>
        <taxon>Aquibacillus</taxon>
    </lineage>
</organism>
<dbReference type="InterPro" id="IPR011188">
    <property type="entry name" value="UPF0302"/>
</dbReference>
<dbReference type="InterPro" id="IPR014957">
    <property type="entry name" value="IDEAL_dom"/>
</dbReference>
<dbReference type="Pfam" id="PF08858">
    <property type="entry name" value="IDEAL"/>
    <property type="match status" value="1"/>
</dbReference>
<evidence type="ECO:0000313" key="4">
    <source>
        <dbReference type="Proteomes" id="UP001145072"/>
    </source>
</evidence>
<reference evidence="3" key="1">
    <citation type="submission" date="2022-06" db="EMBL/GenBank/DDBJ databases">
        <title>Aquibacillus sp. a new bacterium isolated from soil saline samples.</title>
        <authorList>
            <person name="Galisteo C."/>
            <person name="De La Haba R."/>
            <person name="Sanchez-Porro C."/>
            <person name="Ventosa A."/>
        </authorList>
    </citation>
    <scope>NUCLEOTIDE SEQUENCE</scope>
    <source>
        <strain evidence="3">JCM 12387</strain>
    </source>
</reference>
<accession>A0A9X4AG92</accession>
<dbReference type="NCBIfam" id="NF002965">
    <property type="entry name" value="PRK03636.1"/>
    <property type="match status" value="1"/>
</dbReference>
<dbReference type="InterPro" id="IPR027393">
    <property type="entry name" value="Virus_scaffolding_prot_C"/>
</dbReference>
<keyword evidence="4" id="KW-1185">Reference proteome</keyword>